<dbReference type="GO" id="GO:0002142">
    <property type="term" value="C:stereocilia ankle link complex"/>
    <property type="evidence" value="ECO:0007669"/>
    <property type="project" value="TreeGrafter"/>
</dbReference>
<dbReference type="InterPro" id="IPR001478">
    <property type="entry name" value="PDZ"/>
</dbReference>
<dbReference type="FunFam" id="2.30.42.10:FF:000087">
    <property type="entry name" value="Whirlin a"/>
    <property type="match status" value="1"/>
</dbReference>
<dbReference type="GO" id="GO:0007605">
    <property type="term" value="P:sensory perception of sound"/>
    <property type="evidence" value="ECO:0007669"/>
    <property type="project" value="TreeGrafter"/>
</dbReference>
<evidence type="ECO:0000259" key="4">
    <source>
        <dbReference type="PROSITE" id="PS50106"/>
    </source>
</evidence>
<organism evidence="5 6">
    <name type="scientific">Scophthalmus maximus</name>
    <name type="common">Turbot</name>
    <name type="synonym">Psetta maxima</name>
    <dbReference type="NCBI Taxonomy" id="52904"/>
    <lineage>
        <taxon>Eukaryota</taxon>
        <taxon>Metazoa</taxon>
        <taxon>Chordata</taxon>
        <taxon>Craniata</taxon>
        <taxon>Vertebrata</taxon>
        <taxon>Euteleostomi</taxon>
        <taxon>Actinopterygii</taxon>
        <taxon>Neopterygii</taxon>
        <taxon>Teleostei</taxon>
        <taxon>Neoteleostei</taxon>
        <taxon>Acanthomorphata</taxon>
        <taxon>Carangaria</taxon>
        <taxon>Pleuronectiformes</taxon>
        <taxon>Pleuronectoidei</taxon>
        <taxon>Scophthalmidae</taxon>
        <taxon>Scophthalmus</taxon>
    </lineage>
</organism>
<dbReference type="Proteomes" id="UP000438429">
    <property type="component" value="Unassembled WGS sequence"/>
</dbReference>
<evidence type="ECO:0000313" key="5">
    <source>
        <dbReference type="EMBL" id="KAF0031193.1"/>
    </source>
</evidence>
<comment type="subcellular location">
    <subcellularLocation>
        <location evidence="1">Cell projection</location>
    </subcellularLocation>
</comment>
<keyword evidence="2" id="KW-0677">Repeat</keyword>
<dbReference type="Pfam" id="PF00595">
    <property type="entry name" value="PDZ"/>
    <property type="match status" value="1"/>
</dbReference>
<comment type="caution">
    <text evidence="5">The sequence shown here is derived from an EMBL/GenBank/DDBJ whole genome shotgun (WGS) entry which is preliminary data.</text>
</comment>
<dbReference type="Gene3D" id="2.30.42.10">
    <property type="match status" value="1"/>
</dbReference>
<dbReference type="InterPro" id="IPR036034">
    <property type="entry name" value="PDZ_sf"/>
</dbReference>
<dbReference type="GO" id="GO:0060088">
    <property type="term" value="P:auditory receptor cell stereocilium organization"/>
    <property type="evidence" value="ECO:0007669"/>
    <property type="project" value="TreeGrafter"/>
</dbReference>
<feature type="domain" description="PDZ" evidence="4">
    <location>
        <begin position="1"/>
        <end position="38"/>
    </location>
</feature>
<sequence length="200" mass="22014">MPLCSLPSLQVGDQILEVNGRSFLSIPHDEAVRVLKSSRHLMMTVKDVGRLPHARTVVGETKWIASSQIAESSANSSMASFSVEQGASAAGKRSHCDTVVVVPVNDSICGFSLASCYSSRVRRRLLLPSSLRRSAWRIYDHSAAFILSRRINRTLAFTLSSSACVPMNNCQQYDFVGTTLCVRFQPLVLRTDLVDVNVVR</sequence>
<dbReference type="EMBL" id="VEVO01000014">
    <property type="protein sequence ID" value="KAF0031193.1"/>
    <property type="molecule type" value="Genomic_DNA"/>
</dbReference>
<evidence type="ECO:0000313" key="6">
    <source>
        <dbReference type="Proteomes" id="UP000438429"/>
    </source>
</evidence>
<keyword evidence="3" id="KW-0966">Cell projection</keyword>
<evidence type="ECO:0000256" key="1">
    <source>
        <dbReference type="ARBA" id="ARBA00004316"/>
    </source>
</evidence>
<dbReference type="SUPFAM" id="SSF50156">
    <property type="entry name" value="PDZ domain-like"/>
    <property type="match status" value="1"/>
</dbReference>
<dbReference type="AlphaFoldDB" id="A0A6A4SAC7"/>
<accession>A0A6A4SAC7</accession>
<reference evidence="5 6" key="1">
    <citation type="submission" date="2019-06" db="EMBL/GenBank/DDBJ databases">
        <title>Draft genomes of female and male turbot (Scophthalmus maximus).</title>
        <authorList>
            <person name="Xu H."/>
            <person name="Xu X.-W."/>
            <person name="Shao C."/>
            <person name="Chen S."/>
        </authorList>
    </citation>
    <scope>NUCLEOTIDE SEQUENCE [LARGE SCALE GENOMIC DNA]</scope>
    <source>
        <strain evidence="5">Ysfricsl-2016a</strain>
        <tissue evidence="5">Blood</tissue>
    </source>
</reference>
<dbReference type="PANTHER" id="PTHR23116">
    <property type="entry name" value="PDZ DOMAIN CONTAINING WHIRLIN AND HARMONIN-RELATED"/>
    <property type="match status" value="1"/>
</dbReference>
<evidence type="ECO:0000256" key="2">
    <source>
        <dbReference type="ARBA" id="ARBA00022737"/>
    </source>
</evidence>
<dbReference type="PANTHER" id="PTHR23116:SF37">
    <property type="entry name" value="WHIRLIN"/>
    <property type="match status" value="1"/>
</dbReference>
<dbReference type="PROSITE" id="PS50106">
    <property type="entry name" value="PDZ"/>
    <property type="match status" value="1"/>
</dbReference>
<dbReference type="InterPro" id="IPR051844">
    <property type="entry name" value="USH2_Complex_Protein"/>
</dbReference>
<dbReference type="GO" id="GO:0005929">
    <property type="term" value="C:cilium"/>
    <property type="evidence" value="ECO:0007669"/>
    <property type="project" value="TreeGrafter"/>
</dbReference>
<proteinExistence type="predicted"/>
<name>A0A6A4SAC7_SCOMX</name>
<dbReference type="GO" id="GO:0001917">
    <property type="term" value="C:photoreceptor inner segment"/>
    <property type="evidence" value="ECO:0007669"/>
    <property type="project" value="TreeGrafter"/>
</dbReference>
<protein>
    <recommendedName>
        <fullName evidence="4">PDZ domain-containing protein</fullName>
    </recommendedName>
</protein>
<evidence type="ECO:0000256" key="3">
    <source>
        <dbReference type="ARBA" id="ARBA00023273"/>
    </source>
</evidence>
<gene>
    <name evidence="5" type="ORF">F2P81_015748</name>
</gene>
<dbReference type="GO" id="GO:0032426">
    <property type="term" value="C:stereocilium tip"/>
    <property type="evidence" value="ECO:0007669"/>
    <property type="project" value="TreeGrafter"/>
</dbReference>
<dbReference type="GO" id="GO:0005886">
    <property type="term" value="C:plasma membrane"/>
    <property type="evidence" value="ECO:0007669"/>
    <property type="project" value="TreeGrafter"/>
</dbReference>